<feature type="domain" description="VOC" evidence="2">
    <location>
        <begin position="161"/>
        <end position="313"/>
    </location>
</feature>
<evidence type="ECO:0000256" key="1">
    <source>
        <dbReference type="ARBA" id="ARBA00022723"/>
    </source>
</evidence>
<protein>
    <recommendedName>
        <fullName evidence="2">VOC domain-containing protein</fullName>
    </recommendedName>
</protein>
<name>A0ABP8LK69_9BACT</name>
<dbReference type="PANTHER" id="PTHR43048">
    <property type="entry name" value="METHYLMALONYL-COA EPIMERASE"/>
    <property type="match status" value="1"/>
</dbReference>
<feature type="domain" description="VOC" evidence="2">
    <location>
        <begin position="9"/>
        <end position="148"/>
    </location>
</feature>
<dbReference type="RefSeq" id="WP_345026106.1">
    <property type="nucleotide sequence ID" value="NZ_BAABEY010000001.1"/>
</dbReference>
<dbReference type="InterPro" id="IPR004360">
    <property type="entry name" value="Glyas_Fos-R_dOase_dom"/>
</dbReference>
<dbReference type="Gene3D" id="3.10.180.10">
    <property type="entry name" value="2,3-Dihydroxybiphenyl 1,2-Dioxygenase, domain 1"/>
    <property type="match status" value="2"/>
</dbReference>
<dbReference type="InterPro" id="IPR051785">
    <property type="entry name" value="MMCE/EMCE_epimerase"/>
</dbReference>
<accession>A0ABP8LK69</accession>
<dbReference type="PANTHER" id="PTHR43048:SF3">
    <property type="entry name" value="METHYLMALONYL-COA EPIMERASE, MITOCHONDRIAL"/>
    <property type="match status" value="1"/>
</dbReference>
<dbReference type="InterPro" id="IPR029068">
    <property type="entry name" value="Glyas_Bleomycin-R_OHBP_Dase"/>
</dbReference>
<gene>
    <name evidence="3" type="ORF">GCM10023091_01820</name>
</gene>
<dbReference type="InterPro" id="IPR037523">
    <property type="entry name" value="VOC_core"/>
</dbReference>
<dbReference type="Proteomes" id="UP001501508">
    <property type="component" value="Unassembled WGS sequence"/>
</dbReference>
<keyword evidence="1" id="KW-0479">Metal-binding</keyword>
<dbReference type="SUPFAM" id="SSF54593">
    <property type="entry name" value="Glyoxalase/Bleomycin resistance protein/Dihydroxybiphenyl dioxygenase"/>
    <property type="match status" value="2"/>
</dbReference>
<dbReference type="EMBL" id="BAABEY010000001">
    <property type="protein sequence ID" value="GAA4431321.1"/>
    <property type="molecule type" value="Genomic_DNA"/>
</dbReference>
<sequence>MTDSPLISGVQQVGIGCRDVDATWKWYRQLLGFDVALFDDSAEAKYMIRYTGGKVHSRRALLALNMSGGGGLEIWQFKSRESAPMPFQPVPGDLGIYAIKFKSAYVDRSHSWLQKKAGSAVSKLVQLPGGKGFWGVDPFGNNFQVVEDNSWFKEDARPVGGVLGAVIGVSDMEASLKFYRTLLGNLEVEYDETGHFDDLPDGAASRRFRRVVLTKKETPHGAFSHLLGNIRLELLQDLERNPGKLFADRFWGDCGYIHLCFDTLDMNRLKEVLENSGYPFTVDSGESFGMESAAGRFAYVEDPDGTLIELVETHKLPVLKKIGWYLDLRKRKHQRPLPNWMLGLMGLGRVKD</sequence>
<proteinExistence type="predicted"/>
<dbReference type="Pfam" id="PF00903">
    <property type="entry name" value="Glyoxalase"/>
    <property type="match status" value="2"/>
</dbReference>
<organism evidence="3 4">
    <name type="scientific">Ravibacter arvi</name>
    <dbReference type="NCBI Taxonomy" id="2051041"/>
    <lineage>
        <taxon>Bacteria</taxon>
        <taxon>Pseudomonadati</taxon>
        <taxon>Bacteroidota</taxon>
        <taxon>Cytophagia</taxon>
        <taxon>Cytophagales</taxon>
        <taxon>Spirosomataceae</taxon>
        <taxon>Ravibacter</taxon>
    </lineage>
</organism>
<evidence type="ECO:0000259" key="2">
    <source>
        <dbReference type="PROSITE" id="PS51819"/>
    </source>
</evidence>
<evidence type="ECO:0000313" key="4">
    <source>
        <dbReference type="Proteomes" id="UP001501508"/>
    </source>
</evidence>
<comment type="caution">
    <text evidence="3">The sequence shown here is derived from an EMBL/GenBank/DDBJ whole genome shotgun (WGS) entry which is preliminary data.</text>
</comment>
<keyword evidence="4" id="KW-1185">Reference proteome</keyword>
<evidence type="ECO:0000313" key="3">
    <source>
        <dbReference type="EMBL" id="GAA4431321.1"/>
    </source>
</evidence>
<reference evidence="4" key="1">
    <citation type="journal article" date="2019" name="Int. J. Syst. Evol. Microbiol.">
        <title>The Global Catalogue of Microorganisms (GCM) 10K type strain sequencing project: providing services to taxonomists for standard genome sequencing and annotation.</title>
        <authorList>
            <consortium name="The Broad Institute Genomics Platform"/>
            <consortium name="The Broad Institute Genome Sequencing Center for Infectious Disease"/>
            <person name="Wu L."/>
            <person name="Ma J."/>
        </authorList>
    </citation>
    <scope>NUCLEOTIDE SEQUENCE [LARGE SCALE GENOMIC DNA]</scope>
    <source>
        <strain evidence="4">JCM 31920</strain>
    </source>
</reference>
<dbReference type="PROSITE" id="PS51819">
    <property type="entry name" value="VOC"/>
    <property type="match status" value="2"/>
</dbReference>